<sequence length="686" mass="72293">MAGFLNAVVTNLLNPFLAPAPNTPDPLTPVVWAVLAFVRRNFFNEAPTVSYDPATTVQTGQTVTGNIGAADAEGDTLTYTVTRGPERGTVTIDQATGNFTYTPDDIDYDAAQLDSFTVSVTDGKANLLSLLGVSHGVQASTEVTVLNPAVERVILDMPAGITKPVNPRYAEGGQSILFAGTPTAGGRQEIYQIDIDGTDAKCLTCGLAAPTVAGTNPALPINIQKPVPFYDGTGRIVVLLNNPEPRYAIFEPAGYNGVGSAARIVNVITPDGGGATLPGLPPGGVLNREREMRPSPDGTHVLFTRIVFGQTGNFQALPIVGALTPSGDHYDVTDARVVWPTGESKQWTPDGKGVIIQGGAIEGGNVDDIVVDLSGQTGEYLYPGSTFRGTRVTGNLDYDEDIDMSPNMQWITVGSTRGLEALTPMTRIVRQNFLPIYVGAAIYDQYADGQVRNISNQNWAVAIEDDLNRENGIPLFVQDDPTTAGVDEGDGWISRSMPSWNPDGTAVTFWESGNGDEHGIAPTQSRLVIANLKYTTSVGPVGDTTTVIDPSAFPALGTYVAKTTPLPPTGTYNGVGGGTAVVTEVMNPATFQTTRTVQYTNYVNEDGLILNGTETGIYGPSQLSVTYLADVDVTDASGADRGSLDANALFTLLPTQSVTGYITSTLDGDTQTIPDPAKVEDAKTGA</sequence>
<dbReference type="Pfam" id="PF17963">
    <property type="entry name" value="Big_9"/>
    <property type="match status" value="1"/>
</dbReference>
<accession>A0ABT1M4W2</accession>
<gene>
    <name evidence="1" type="ORF">NM203_15685</name>
</gene>
<dbReference type="InterPro" id="IPR013783">
    <property type="entry name" value="Ig-like_fold"/>
</dbReference>
<dbReference type="Gene3D" id="2.120.10.30">
    <property type="entry name" value="TolB, C-terminal domain"/>
    <property type="match status" value="1"/>
</dbReference>
<evidence type="ECO:0000313" key="2">
    <source>
        <dbReference type="Proteomes" id="UP001651690"/>
    </source>
</evidence>
<dbReference type="EMBL" id="JANDBD010000006">
    <property type="protein sequence ID" value="MCP9273630.1"/>
    <property type="molecule type" value="Genomic_DNA"/>
</dbReference>
<dbReference type="Gene3D" id="2.60.40.10">
    <property type="entry name" value="Immunoglobulins"/>
    <property type="match status" value="1"/>
</dbReference>
<comment type="caution">
    <text evidence="1">The sequence shown here is derived from an EMBL/GenBank/DDBJ whole genome shotgun (WGS) entry which is preliminary data.</text>
</comment>
<dbReference type="InterPro" id="IPR011042">
    <property type="entry name" value="6-blade_b-propeller_TolB-like"/>
</dbReference>
<reference evidence="1 2" key="1">
    <citation type="submission" date="2022-06" db="EMBL/GenBank/DDBJ databases">
        <title>Mycolicibacterium sp. CAU 1645 isolated from seawater.</title>
        <authorList>
            <person name="Kim W."/>
        </authorList>
    </citation>
    <scope>NUCLEOTIDE SEQUENCE [LARGE SCALE GENOMIC DNA]</scope>
    <source>
        <strain evidence="1 2">CAU 1645</strain>
    </source>
</reference>
<evidence type="ECO:0000313" key="1">
    <source>
        <dbReference type="EMBL" id="MCP9273630.1"/>
    </source>
</evidence>
<dbReference type="Proteomes" id="UP001651690">
    <property type="component" value="Unassembled WGS sequence"/>
</dbReference>
<protein>
    <recommendedName>
        <fullName evidence="3">Cadherin domain-containing protein</fullName>
    </recommendedName>
</protein>
<organism evidence="1 2">
    <name type="scientific">Mycolicibacterium arenosum</name>
    <dbReference type="NCBI Taxonomy" id="2952157"/>
    <lineage>
        <taxon>Bacteria</taxon>
        <taxon>Bacillati</taxon>
        <taxon>Actinomycetota</taxon>
        <taxon>Actinomycetes</taxon>
        <taxon>Mycobacteriales</taxon>
        <taxon>Mycobacteriaceae</taxon>
        <taxon>Mycolicibacterium</taxon>
    </lineage>
</organism>
<dbReference type="RefSeq" id="WP_255060951.1">
    <property type="nucleotide sequence ID" value="NZ_JANDBD010000006.1"/>
</dbReference>
<evidence type="ECO:0008006" key="3">
    <source>
        <dbReference type="Google" id="ProtNLM"/>
    </source>
</evidence>
<proteinExistence type="predicted"/>
<name>A0ABT1M4W2_9MYCO</name>
<keyword evidence="2" id="KW-1185">Reference proteome</keyword>